<evidence type="ECO:0000256" key="1">
    <source>
        <dbReference type="SAM" id="SignalP"/>
    </source>
</evidence>
<accession>A0A150HL48</accession>
<dbReference type="Proteomes" id="UP000075680">
    <property type="component" value="Unassembled WGS sequence"/>
</dbReference>
<proteinExistence type="predicted"/>
<dbReference type="EMBL" id="JRUE01000216">
    <property type="protein sequence ID" value="KXZ65496.1"/>
    <property type="molecule type" value="Genomic_DNA"/>
</dbReference>
<evidence type="ECO:0000313" key="2">
    <source>
        <dbReference type="EMBL" id="KXZ65496.1"/>
    </source>
</evidence>
<organism evidence="2 3">
    <name type="scientific">Acinetobacter venetianus</name>
    <dbReference type="NCBI Taxonomy" id="52133"/>
    <lineage>
        <taxon>Bacteria</taxon>
        <taxon>Pseudomonadati</taxon>
        <taxon>Pseudomonadota</taxon>
        <taxon>Gammaproteobacteria</taxon>
        <taxon>Moraxellales</taxon>
        <taxon>Moraxellaceae</taxon>
        <taxon>Acinetobacter</taxon>
    </lineage>
</organism>
<name>A0A150HL48_9GAMM</name>
<dbReference type="AlphaFoldDB" id="A0A150HL48"/>
<reference evidence="2 3" key="1">
    <citation type="journal article" date="2016" name="Sci. Rep.">
        <title>Genomic and phenotypic characterization of the species Acinetobacter venetianus.</title>
        <authorList>
            <person name="Fondi M."/>
            <person name="Maida I."/>
            <person name="Perrin E."/>
            <person name="Orlandini V."/>
            <person name="La Torre L."/>
            <person name="Bosi E."/>
            <person name="Negroni A."/>
            <person name="Zanaroli G."/>
            <person name="Fava F."/>
            <person name="Decorosi F."/>
            <person name="Giovannetti L."/>
            <person name="Viti C."/>
            <person name="Vaneechoutte M."/>
            <person name="Dijkshoorn L."/>
            <person name="Fani R."/>
        </authorList>
    </citation>
    <scope>NUCLEOTIDE SEQUENCE [LARGE SCALE GENOMIC DNA]</scope>
    <source>
        <strain evidence="2 3">LUH5627</strain>
    </source>
</reference>
<feature type="chain" id="PRO_5007562734" description="tRNA_anti-like protein" evidence="1">
    <location>
        <begin position="20"/>
        <end position="234"/>
    </location>
</feature>
<protein>
    <recommendedName>
        <fullName evidence="4">tRNA_anti-like protein</fullName>
    </recommendedName>
</protein>
<comment type="caution">
    <text evidence="2">The sequence shown here is derived from an EMBL/GenBank/DDBJ whole genome shotgun (WGS) entry which is preliminary data.</text>
</comment>
<evidence type="ECO:0000313" key="3">
    <source>
        <dbReference type="Proteomes" id="UP000075680"/>
    </source>
</evidence>
<sequence length="234" mass="26664">MRKLLLGISLTLVASLSFAGKNQKNTIMDYIYFDDFKTWLTGGESLYSWSIYVDRDKTISKQVYEPPVMYHEFDSNVYAASKKYNSVPTLLNGVVQSVKSDSANKPVVTFSAGSSDYFYAKGFEVDEVSKLKRGSQFTFVCINFDYDGLILRSNQCTTTSNYYDLLSVGLFKDVDVKKIELNSPYQFKDLLLKNMSKDEINKFNQECSYMAINDTECLSKANEITMKALREIAK</sequence>
<evidence type="ECO:0008006" key="4">
    <source>
        <dbReference type="Google" id="ProtNLM"/>
    </source>
</evidence>
<keyword evidence="1" id="KW-0732">Signal</keyword>
<dbReference type="RefSeq" id="WP_061519441.1">
    <property type="nucleotide sequence ID" value="NZ_JRUE01000216.1"/>
</dbReference>
<feature type="signal peptide" evidence="1">
    <location>
        <begin position="1"/>
        <end position="19"/>
    </location>
</feature>
<dbReference type="PATRIC" id="fig|52133.18.peg.2860"/>
<gene>
    <name evidence="2" type="ORF">AVENLUH5627_02786</name>
</gene>